<protein>
    <submittedName>
        <fullName evidence="1">Uncharacterized protein</fullName>
    </submittedName>
</protein>
<gene>
    <name evidence="1" type="ORF">BG006_005195</name>
</gene>
<dbReference type="Proteomes" id="UP000696485">
    <property type="component" value="Unassembled WGS sequence"/>
</dbReference>
<evidence type="ECO:0000313" key="2">
    <source>
        <dbReference type="Proteomes" id="UP000696485"/>
    </source>
</evidence>
<name>A0A9P5SBA2_9FUNG</name>
<reference evidence="1" key="1">
    <citation type="journal article" date="2020" name="Fungal Divers.">
        <title>Resolving the Mortierellaceae phylogeny through synthesis of multi-gene phylogenetics and phylogenomics.</title>
        <authorList>
            <person name="Vandepol N."/>
            <person name="Liber J."/>
            <person name="Desiro A."/>
            <person name="Na H."/>
            <person name="Kennedy M."/>
            <person name="Barry K."/>
            <person name="Grigoriev I.V."/>
            <person name="Miller A.N."/>
            <person name="O'Donnell K."/>
            <person name="Stajich J.E."/>
            <person name="Bonito G."/>
        </authorList>
    </citation>
    <scope>NUCLEOTIDE SEQUENCE</scope>
    <source>
        <strain evidence="1">NVP1</strain>
    </source>
</reference>
<proteinExistence type="predicted"/>
<organism evidence="1 2">
    <name type="scientific">Podila minutissima</name>
    <dbReference type="NCBI Taxonomy" id="64525"/>
    <lineage>
        <taxon>Eukaryota</taxon>
        <taxon>Fungi</taxon>
        <taxon>Fungi incertae sedis</taxon>
        <taxon>Mucoromycota</taxon>
        <taxon>Mortierellomycotina</taxon>
        <taxon>Mortierellomycetes</taxon>
        <taxon>Mortierellales</taxon>
        <taxon>Mortierellaceae</taxon>
        <taxon>Podila</taxon>
    </lineage>
</organism>
<keyword evidence="2" id="KW-1185">Reference proteome</keyword>
<dbReference type="AlphaFoldDB" id="A0A9P5SBA2"/>
<comment type="caution">
    <text evidence="1">The sequence shown here is derived from an EMBL/GenBank/DDBJ whole genome shotgun (WGS) entry which is preliminary data.</text>
</comment>
<dbReference type="EMBL" id="JAAAUY010002914">
    <property type="protein sequence ID" value="KAF9309078.1"/>
    <property type="molecule type" value="Genomic_DNA"/>
</dbReference>
<accession>A0A9P5SBA2</accession>
<evidence type="ECO:0000313" key="1">
    <source>
        <dbReference type="EMBL" id="KAF9309078.1"/>
    </source>
</evidence>
<sequence>MSSQLFILELQDEYIKLAAQGADLDEHRMATLKAIHDSLCGKYSKIYRSIRGAAIAVIPLGGGAHTALTGRSHAQKCVLAYGLAGSARNSDIAKVANEILIDTGLDIIADATIGTVIPGFSSSILAARCAPKIMDQVLEAVHKRADELHMAVIQRVKAMLL</sequence>